<evidence type="ECO:0000313" key="2">
    <source>
        <dbReference type="EMBL" id="SYV94612.1"/>
    </source>
</evidence>
<dbReference type="AlphaFoldDB" id="A0A3B0PCN4"/>
<dbReference type="Proteomes" id="UP000260136">
    <property type="component" value="Chromosome"/>
</dbReference>
<sequence length="114" mass="12660">MLCSAFSCVVVFKVNVKLPIYGVLPFATPLITILFNPFCKFRVFLEFVGLLVVVVVLEAVSKVPNVVQSVFAVTEIVTELFDVPLLLKKFNERADVVDIYEPLMLYSPAVGAFT</sequence>
<keyword evidence="1" id="KW-1133">Transmembrane helix</keyword>
<keyword evidence="1" id="KW-0472">Membrane</keyword>
<accession>A0A3B0PCN4</accession>
<keyword evidence="1" id="KW-0812">Transmembrane</keyword>
<feature type="transmembrane region" description="Helical" evidence="1">
    <location>
        <begin position="18"/>
        <end position="36"/>
    </location>
</feature>
<feature type="transmembrane region" description="Helical" evidence="1">
    <location>
        <begin position="43"/>
        <end position="60"/>
    </location>
</feature>
<reference evidence="3" key="1">
    <citation type="submission" date="2018-06" db="EMBL/GenBank/DDBJ databases">
        <authorList>
            <consortium name="Pathogen Informatics"/>
        </authorList>
    </citation>
    <scope>NUCLEOTIDE SEQUENCE [LARGE SCALE GENOMIC DNA]</scope>
    <source>
        <strain evidence="3">NCTC10115</strain>
    </source>
</reference>
<gene>
    <name evidence="2" type="ORF">NCTC10115_00938</name>
</gene>
<protein>
    <submittedName>
        <fullName evidence="2">Uncharacterized protein</fullName>
    </submittedName>
</protein>
<name>A0A3B0PCN4_MYCGL</name>
<evidence type="ECO:0000256" key="1">
    <source>
        <dbReference type="SAM" id="Phobius"/>
    </source>
</evidence>
<organism evidence="2 3">
    <name type="scientific">Mycoplasmoides gallisepticum</name>
    <name type="common">Mycoplasma gallisepticum</name>
    <dbReference type="NCBI Taxonomy" id="2096"/>
    <lineage>
        <taxon>Bacteria</taxon>
        <taxon>Bacillati</taxon>
        <taxon>Mycoplasmatota</taxon>
        <taxon>Mycoplasmoidales</taxon>
        <taxon>Mycoplasmoidaceae</taxon>
        <taxon>Mycoplasmoides</taxon>
    </lineage>
</organism>
<dbReference type="EMBL" id="LS991952">
    <property type="protein sequence ID" value="SYV94612.1"/>
    <property type="molecule type" value="Genomic_DNA"/>
</dbReference>
<evidence type="ECO:0000313" key="3">
    <source>
        <dbReference type="Proteomes" id="UP000260136"/>
    </source>
</evidence>
<proteinExistence type="predicted"/>